<proteinExistence type="predicted"/>
<gene>
    <name evidence="1" type="ORF">E7Z75_00140</name>
</gene>
<name>A0A8T3VLN6_METOL</name>
<dbReference type="Gene3D" id="1.25.10.10">
    <property type="entry name" value="Leucine-rich Repeat Variant"/>
    <property type="match status" value="1"/>
</dbReference>
<dbReference type="Proteomes" id="UP000732619">
    <property type="component" value="Unassembled WGS sequence"/>
</dbReference>
<dbReference type="InterPro" id="IPR016024">
    <property type="entry name" value="ARM-type_fold"/>
</dbReference>
<dbReference type="EMBL" id="SUTG01000001">
    <property type="protein sequence ID" value="MBE6511547.1"/>
    <property type="molecule type" value="Genomic_DNA"/>
</dbReference>
<evidence type="ECO:0000313" key="1">
    <source>
        <dbReference type="EMBL" id="MBE6511547.1"/>
    </source>
</evidence>
<evidence type="ECO:0000313" key="2">
    <source>
        <dbReference type="Proteomes" id="UP000732619"/>
    </source>
</evidence>
<dbReference type="InterPro" id="IPR011989">
    <property type="entry name" value="ARM-like"/>
</dbReference>
<sequence>MGLFDKLRKNKWDDEDPQLRMEGIEELLNSNKKDEEKQKILTGIAKNDPDSDIRIMAVQNLNALRVMEDIILNDSDWKVRMAGVERLKKDIIYFKETFSDPEAYADHYDINEEYIDFLEEVGKNDSNSEVRDAANAIANDPNYSKKALDKMQEGLQKDGVGKINYTVVDVSKNTEKKIVLTQNDNLEYTYEAKSVKELLDCCFGGDIITITYENSSGINNENHMIVDYNILDKQVPVPNKIPIDGTNFDRMITYENIDSQNFTNDKVYNQMMIALVKACVYSKNRMFSVELGDEIRFTEMDLERISIEGGVSDLSEARSNLTPEEMIKDFKFKVNRIEFICTKVNELPKSENMSLYR</sequence>
<protein>
    <submittedName>
        <fullName evidence="1">HEAT repeat domain-containing protein</fullName>
    </submittedName>
</protein>
<accession>A0A8T3VLN6</accession>
<reference evidence="1" key="1">
    <citation type="submission" date="2019-04" db="EMBL/GenBank/DDBJ databases">
        <title>Evolution of Biomass-Degrading Anaerobic Consortia Revealed by Metagenomics.</title>
        <authorList>
            <person name="Peng X."/>
        </authorList>
    </citation>
    <scope>NUCLEOTIDE SEQUENCE</scope>
    <source>
        <strain evidence="1">SIG14</strain>
    </source>
</reference>
<organism evidence="1 2">
    <name type="scientific">Methanobrevibacter olleyae</name>
    <dbReference type="NCBI Taxonomy" id="294671"/>
    <lineage>
        <taxon>Archaea</taxon>
        <taxon>Methanobacteriati</taxon>
        <taxon>Methanobacteriota</taxon>
        <taxon>Methanomada group</taxon>
        <taxon>Methanobacteria</taxon>
        <taxon>Methanobacteriales</taxon>
        <taxon>Methanobacteriaceae</taxon>
        <taxon>Methanobrevibacter</taxon>
    </lineage>
</organism>
<dbReference type="AlphaFoldDB" id="A0A8T3VLN6"/>
<dbReference type="SUPFAM" id="SSF48371">
    <property type="entry name" value="ARM repeat"/>
    <property type="match status" value="1"/>
</dbReference>
<comment type="caution">
    <text evidence="1">The sequence shown here is derived from an EMBL/GenBank/DDBJ whole genome shotgun (WGS) entry which is preliminary data.</text>
</comment>